<dbReference type="InterPro" id="IPR013154">
    <property type="entry name" value="ADH-like_N"/>
</dbReference>
<dbReference type="InterPro" id="IPR050129">
    <property type="entry name" value="Zn_alcohol_dh"/>
</dbReference>
<reference evidence="4 5" key="1">
    <citation type="submission" date="2017-06" db="EMBL/GenBank/DDBJ databases">
        <title>A platform for efficient transgenesis in Macrostomum lignano, a flatworm model organism for stem cell research.</title>
        <authorList>
            <person name="Berezikov E."/>
        </authorList>
    </citation>
    <scope>NUCLEOTIDE SEQUENCE [LARGE SCALE GENOMIC DNA]</scope>
    <source>
        <strain evidence="4">DV1</strain>
        <tissue evidence="4">Whole organism</tissue>
    </source>
</reference>
<dbReference type="Pfam" id="PF00107">
    <property type="entry name" value="ADH_zinc_N"/>
    <property type="match status" value="1"/>
</dbReference>
<dbReference type="AlphaFoldDB" id="A0A267ERE8"/>
<evidence type="ECO:0000256" key="1">
    <source>
        <dbReference type="ARBA" id="ARBA00023002"/>
    </source>
</evidence>
<sequence>MQKAVQYTPPSSSEPNEAGTVSLCELPVPTKPRRGHALVSISHAGVCGTDLHVLSGRGTGSLITGREPRVLGHEASGHVIQLADDEDEAAKQSIKIGELMVLQPVGQCGSCRQCRDGRYNQCDEYFSSFIGLNVNGTWQSVLEVPLDRIHPVDRYSGGQSPPADWAALAEPLSCVLNGLNRLGHLPGTSRALVAGAGIIGLLACIALRRRGVARVTVSEPNAQRRRLVEGLGRAISGLTACSPEEVAKLKPFDVVVECSGSPAAGSLACEVAGNSGRILLLGIGNVDSQLTLEPLAAFFKELTVLSACASRYTLPEAIGLLGELSCIDGLSLELLGIKKLPIEEFSKGLQLMRDGQASKVLLQPQRA</sequence>
<dbReference type="STRING" id="282301.A0A267ERE8"/>
<dbReference type="Gene3D" id="3.40.50.720">
    <property type="entry name" value="NAD(P)-binding Rossmann-like Domain"/>
    <property type="match status" value="1"/>
</dbReference>
<dbReference type="EMBL" id="NIVC01001790">
    <property type="protein sequence ID" value="PAA64026.1"/>
    <property type="molecule type" value="Genomic_DNA"/>
</dbReference>
<feature type="domain" description="Alcohol dehydrogenase-like C-terminal" evidence="2">
    <location>
        <begin position="199"/>
        <end position="320"/>
    </location>
</feature>
<dbReference type="OrthoDB" id="3941538at2759"/>
<comment type="caution">
    <text evidence="4">The sequence shown here is derived from an EMBL/GenBank/DDBJ whole genome shotgun (WGS) entry which is preliminary data.</text>
</comment>
<dbReference type="InterPro" id="IPR011032">
    <property type="entry name" value="GroES-like_sf"/>
</dbReference>
<proteinExistence type="predicted"/>
<evidence type="ECO:0000259" key="2">
    <source>
        <dbReference type="Pfam" id="PF00107"/>
    </source>
</evidence>
<keyword evidence="1" id="KW-0560">Oxidoreductase</keyword>
<dbReference type="InterPro" id="IPR036291">
    <property type="entry name" value="NAD(P)-bd_dom_sf"/>
</dbReference>
<gene>
    <name evidence="4" type="ORF">BOX15_Mlig018979g2</name>
</gene>
<evidence type="ECO:0008006" key="6">
    <source>
        <dbReference type="Google" id="ProtNLM"/>
    </source>
</evidence>
<dbReference type="PANTHER" id="PTHR43401:SF2">
    <property type="entry name" value="L-THREONINE 3-DEHYDROGENASE"/>
    <property type="match status" value="1"/>
</dbReference>
<dbReference type="GO" id="GO:0016491">
    <property type="term" value="F:oxidoreductase activity"/>
    <property type="evidence" value="ECO:0007669"/>
    <property type="project" value="UniProtKB-KW"/>
</dbReference>
<dbReference type="Proteomes" id="UP000215902">
    <property type="component" value="Unassembled WGS sequence"/>
</dbReference>
<accession>A0A267ERE8</accession>
<dbReference type="PANTHER" id="PTHR43401">
    <property type="entry name" value="L-THREONINE 3-DEHYDROGENASE"/>
    <property type="match status" value="1"/>
</dbReference>
<organism evidence="4 5">
    <name type="scientific">Macrostomum lignano</name>
    <dbReference type="NCBI Taxonomy" id="282301"/>
    <lineage>
        <taxon>Eukaryota</taxon>
        <taxon>Metazoa</taxon>
        <taxon>Spiralia</taxon>
        <taxon>Lophotrochozoa</taxon>
        <taxon>Platyhelminthes</taxon>
        <taxon>Rhabditophora</taxon>
        <taxon>Macrostomorpha</taxon>
        <taxon>Macrostomida</taxon>
        <taxon>Macrostomidae</taxon>
        <taxon>Macrostomum</taxon>
    </lineage>
</organism>
<evidence type="ECO:0000313" key="4">
    <source>
        <dbReference type="EMBL" id="PAA64026.1"/>
    </source>
</evidence>
<dbReference type="InterPro" id="IPR013149">
    <property type="entry name" value="ADH-like_C"/>
</dbReference>
<keyword evidence="5" id="KW-1185">Reference proteome</keyword>
<evidence type="ECO:0000259" key="3">
    <source>
        <dbReference type="Pfam" id="PF08240"/>
    </source>
</evidence>
<protein>
    <recommendedName>
        <fullName evidence="6">PKS_ER domain-containing protein</fullName>
    </recommendedName>
</protein>
<dbReference type="Pfam" id="PF08240">
    <property type="entry name" value="ADH_N"/>
    <property type="match status" value="1"/>
</dbReference>
<dbReference type="SUPFAM" id="SSF51735">
    <property type="entry name" value="NAD(P)-binding Rossmann-fold domains"/>
    <property type="match status" value="1"/>
</dbReference>
<dbReference type="Gene3D" id="3.90.180.10">
    <property type="entry name" value="Medium-chain alcohol dehydrogenases, catalytic domain"/>
    <property type="match status" value="1"/>
</dbReference>
<feature type="domain" description="Alcohol dehydrogenase-like N-terminal" evidence="3">
    <location>
        <begin position="34"/>
        <end position="152"/>
    </location>
</feature>
<evidence type="ECO:0000313" key="5">
    <source>
        <dbReference type="Proteomes" id="UP000215902"/>
    </source>
</evidence>
<name>A0A267ERE8_9PLAT</name>
<dbReference type="SUPFAM" id="SSF50129">
    <property type="entry name" value="GroES-like"/>
    <property type="match status" value="1"/>
</dbReference>